<proteinExistence type="predicted"/>
<evidence type="ECO:0000256" key="1">
    <source>
        <dbReference type="SAM" id="Phobius"/>
    </source>
</evidence>
<keyword evidence="1" id="KW-0812">Transmembrane</keyword>
<protein>
    <submittedName>
        <fullName evidence="2">Uncharacterized protein</fullName>
    </submittedName>
</protein>
<name>A0ABY7K6U7_9ACTN</name>
<keyword evidence="1" id="KW-0472">Membrane</keyword>
<reference evidence="2" key="1">
    <citation type="submission" date="2022-12" db="EMBL/GenBank/DDBJ databases">
        <authorList>
            <person name="Ruckert C."/>
            <person name="Busche T."/>
            <person name="Kalinowski J."/>
            <person name="Wittmann C."/>
        </authorList>
    </citation>
    <scope>NUCLEOTIDE SEQUENCE</scope>
    <source>
        <strain evidence="2">DSM 40467</strain>
    </source>
</reference>
<evidence type="ECO:0000313" key="2">
    <source>
        <dbReference type="EMBL" id="WAZ20249.1"/>
    </source>
</evidence>
<dbReference type="RefSeq" id="WP_269657937.1">
    <property type="nucleotide sequence ID" value="NZ_CP114413.1"/>
</dbReference>
<accession>A0ABY7K6U7</accession>
<gene>
    <name evidence="2" type="ORF">STRCI_001350</name>
</gene>
<evidence type="ECO:0000313" key="3">
    <source>
        <dbReference type="Proteomes" id="UP001164439"/>
    </source>
</evidence>
<dbReference type="Proteomes" id="UP001164439">
    <property type="component" value="Chromosome"/>
</dbReference>
<keyword evidence="3" id="KW-1185">Reference proteome</keyword>
<dbReference type="EMBL" id="CP114413">
    <property type="protein sequence ID" value="WAZ20249.1"/>
    <property type="molecule type" value="Genomic_DNA"/>
</dbReference>
<sequence>MTEIILAGALGAFAPVVFLLIQRLRQLSWQLTQIRVERDSESILREIGLRAEAGSSDLPEPEVSRRIRHGRLTPFQDGLGSALAQLYNNHRPAVVATAAAAVAAAAFLVLG</sequence>
<organism evidence="2 3">
    <name type="scientific">Streptomyces cinnabarinus</name>
    <dbReference type="NCBI Taxonomy" id="67287"/>
    <lineage>
        <taxon>Bacteria</taxon>
        <taxon>Bacillati</taxon>
        <taxon>Actinomycetota</taxon>
        <taxon>Actinomycetes</taxon>
        <taxon>Kitasatosporales</taxon>
        <taxon>Streptomycetaceae</taxon>
        <taxon>Streptomyces</taxon>
    </lineage>
</organism>
<feature type="transmembrane region" description="Helical" evidence="1">
    <location>
        <begin position="93"/>
        <end position="110"/>
    </location>
</feature>
<keyword evidence="1" id="KW-1133">Transmembrane helix</keyword>